<proteinExistence type="predicted"/>
<name>A0A350P8G2_9ALTE</name>
<dbReference type="AlphaFoldDB" id="A0A350P8G2"/>
<sequence>MNDVKGLWWLPSSKDLKVAGTLILDGDRKSPSLELIGSLSRQFPGSGLIEHSLVLGRDTGGKDYTLTNCALDSASFGTGVPTENFLPLSVFSGHHFMSLEEIRFSEIHAEYPQLLNWFAKSGLRYQIELKESLRIDYTIPESVNVALEDAQISFKFTMNKESGEHNAVRLVESCEIVAKTTSALSFTDLFDGLTYRIQCFFTLAMQRIVTPRTITCRNEEILEDIGDSKPLRKPVSIHPRNRKTAHSSTSNKVTQYDMLFAFEDIENLQAAFSNWMAAYESIKPAFDSYFSVRHNHNYELEVTFLNLTHALEIIPRRLSENYELKFRDCVQTLISEFSAQLKYMIPNPEEFLQNTVDSRNYYTHYNPKKEQKAKSGKGLWSLNERIRFLIELKLLSIIGFSSEEISKLAERNQRYLHIRGQLVDR</sequence>
<dbReference type="Proteomes" id="UP000263517">
    <property type="component" value="Unassembled WGS sequence"/>
</dbReference>
<dbReference type="Pfam" id="PF18739">
    <property type="entry name" value="HEPN_Apea"/>
    <property type="match status" value="1"/>
</dbReference>
<evidence type="ECO:0000259" key="2">
    <source>
        <dbReference type="Pfam" id="PF18862"/>
    </source>
</evidence>
<gene>
    <name evidence="3" type="ORF">DCW74_17830</name>
</gene>
<dbReference type="Pfam" id="PF18862">
    <property type="entry name" value="ApeA_NTD1"/>
    <property type="match status" value="1"/>
</dbReference>
<evidence type="ECO:0000259" key="1">
    <source>
        <dbReference type="Pfam" id="PF18739"/>
    </source>
</evidence>
<reference evidence="3 4" key="1">
    <citation type="journal article" date="2018" name="Nat. Biotechnol.">
        <title>A standardized bacterial taxonomy based on genome phylogeny substantially revises the tree of life.</title>
        <authorList>
            <person name="Parks D.H."/>
            <person name="Chuvochina M."/>
            <person name="Waite D.W."/>
            <person name="Rinke C."/>
            <person name="Skarshewski A."/>
            <person name="Chaumeil P.A."/>
            <person name="Hugenholtz P."/>
        </authorList>
    </citation>
    <scope>NUCLEOTIDE SEQUENCE [LARGE SCALE GENOMIC DNA]</scope>
    <source>
        <strain evidence="3">UBA11978</strain>
    </source>
</reference>
<dbReference type="EMBL" id="DNAN01000620">
    <property type="protein sequence ID" value="HAW77579.1"/>
    <property type="molecule type" value="Genomic_DNA"/>
</dbReference>
<protein>
    <submittedName>
        <fullName evidence="3">Uncharacterized protein</fullName>
    </submittedName>
</protein>
<evidence type="ECO:0000313" key="4">
    <source>
        <dbReference type="Proteomes" id="UP000263517"/>
    </source>
</evidence>
<dbReference type="InterPro" id="IPR041223">
    <property type="entry name" value="ApeA_NTD"/>
</dbReference>
<dbReference type="InterPro" id="IPR041229">
    <property type="entry name" value="HEPN_Apea"/>
</dbReference>
<feature type="domain" description="ApeA N-terminal" evidence="2">
    <location>
        <begin position="4"/>
        <end position="275"/>
    </location>
</feature>
<comment type="caution">
    <text evidence="3">The sequence shown here is derived from an EMBL/GenBank/DDBJ whole genome shotgun (WGS) entry which is preliminary data.</text>
</comment>
<evidence type="ECO:0000313" key="3">
    <source>
        <dbReference type="EMBL" id="HAW77579.1"/>
    </source>
</evidence>
<accession>A0A350P8G2</accession>
<organism evidence="3 4">
    <name type="scientific">Alteromonas australica</name>
    <dbReference type="NCBI Taxonomy" id="589873"/>
    <lineage>
        <taxon>Bacteria</taxon>
        <taxon>Pseudomonadati</taxon>
        <taxon>Pseudomonadota</taxon>
        <taxon>Gammaproteobacteria</taxon>
        <taxon>Alteromonadales</taxon>
        <taxon>Alteromonadaceae</taxon>
        <taxon>Alteromonas/Salinimonas group</taxon>
        <taxon>Alteromonas</taxon>
    </lineage>
</organism>
<feature type="domain" description="Apea-like HEPN" evidence="1">
    <location>
        <begin position="323"/>
        <end position="404"/>
    </location>
</feature>